<dbReference type="SMART" id="SM00271">
    <property type="entry name" value="DnaJ"/>
    <property type="match status" value="1"/>
</dbReference>
<dbReference type="GO" id="GO:0051087">
    <property type="term" value="F:protein-folding chaperone binding"/>
    <property type="evidence" value="ECO:0007669"/>
    <property type="project" value="TreeGrafter"/>
</dbReference>
<dbReference type="Proteomes" id="UP000092600">
    <property type="component" value="Unassembled WGS sequence"/>
</dbReference>
<feature type="region of interest" description="Disordered" evidence="2">
    <location>
        <begin position="100"/>
        <end position="124"/>
    </location>
</feature>
<dbReference type="InterPro" id="IPR001623">
    <property type="entry name" value="DnaJ_domain"/>
</dbReference>
<dbReference type="CDD" id="cd10747">
    <property type="entry name" value="DnaJ_C"/>
    <property type="match status" value="1"/>
</dbReference>
<dbReference type="InterPro" id="IPR051339">
    <property type="entry name" value="DnaJ_subfamily_B"/>
</dbReference>
<dbReference type="EMBL" id="LSRQ01003765">
    <property type="protein sequence ID" value="OAY70813.1"/>
    <property type="molecule type" value="Genomic_DNA"/>
</dbReference>
<evidence type="ECO:0000256" key="2">
    <source>
        <dbReference type="SAM" id="MobiDB-lite"/>
    </source>
</evidence>
<dbReference type="GO" id="GO:0006457">
    <property type="term" value="P:protein folding"/>
    <property type="evidence" value="ECO:0007669"/>
    <property type="project" value="InterPro"/>
</dbReference>
<organism evidence="4 5">
    <name type="scientific">Ananas comosus</name>
    <name type="common">Pineapple</name>
    <name type="synonym">Ananas ananas</name>
    <dbReference type="NCBI Taxonomy" id="4615"/>
    <lineage>
        <taxon>Eukaryota</taxon>
        <taxon>Viridiplantae</taxon>
        <taxon>Streptophyta</taxon>
        <taxon>Embryophyta</taxon>
        <taxon>Tracheophyta</taxon>
        <taxon>Spermatophyta</taxon>
        <taxon>Magnoliopsida</taxon>
        <taxon>Liliopsida</taxon>
        <taxon>Poales</taxon>
        <taxon>Bromeliaceae</taxon>
        <taxon>Bromelioideae</taxon>
        <taxon>Ananas</taxon>
    </lineage>
</organism>
<dbReference type="PRINTS" id="PR00625">
    <property type="entry name" value="JDOMAIN"/>
</dbReference>
<keyword evidence="1" id="KW-0143">Chaperone</keyword>
<gene>
    <name evidence="4" type="ORF">ACMD2_09154</name>
</gene>
<name>A0A199V1E8_ANACO</name>
<dbReference type="Pfam" id="PF00226">
    <property type="entry name" value="DnaJ"/>
    <property type="match status" value="1"/>
</dbReference>
<dbReference type="InterPro" id="IPR008971">
    <property type="entry name" value="HSP40/DnaJ_pept-bd"/>
</dbReference>
<dbReference type="FunFam" id="2.60.260.20:FF:000030">
    <property type="entry name" value="DNAJ heat shock family protein"/>
    <property type="match status" value="1"/>
</dbReference>
<dbReference type="Pfam" id="PF01556">
    <property type="entry name" value="DnaJ_C"/>
    <property type="match status" value="1"/>
</dbReference>
<dbReference type="GO" id="GO:0005829">
    <property type="term" value="C:cytosol"/>
    <property type="evidence" value="ECO:0007669"/>
    <property type="project" value="TreeGrafter"/>
</dbReference>
<dbReference type="GO" id="GO:0051082">
    <property type="term" value="F:unfolded protein binding"/>
    <property type="evidence" value="ECO:0007669"/>
    <property type="project" value="InterPro"/>
</dbReference>
<dbReference type="GO" id="GO:0005783">
    <property type="term" value="C:endoplasmic reticulum"/>
    <property type="evidence" value="ECO:0007669"/>
    <property type="project" value="UniProtKB-ARBA"/>
</dbReference>
<dbReference type="PANTHER" id="PTHR24078">
    <property type="entry name" value="DNAJ HOMOLOG SUBFAMILY C MEMBER"/>
    <property type="match status" value="1"/>
</dbReference>
<dbReference type="CDD" id="cd06257">
    <property type="entry name" value="DnaJ"/>
    <property type="match status" value="1"/>
</dbReference>
<accession>A0A199V1E8</accession>
<dbReference type="SUPFAM" id="SSF49493">
    <property type="entry name" value="HSP40/DnaJ peptide-binding domain"/>
    <property type="match status" value="2"/>
</dbReference>
<comment type="caution">
    <text evidence="4">The sequence shown here is derived from an EMBL/GenBank/DDBJ whole genome shotgun (WGS) entry which is preliminary data.</text>
</comment>
<dbReference type="InterPro" id="IPR002939">
    <property type="entry name" value="DnaJ_C"/>
</dbReference>
<dbReference type="FunFam" id="2.60.260.20:FF:000002">
    <property type="entry name" value="Dnaj homolog subfamily b member"/>
    <property type="match status" value="1"/>
</dbReference>
<dbReference type="Gene3D" id="2.60.260.20">
    <property type="entry name" value="Urease metallochaperone UreE, N-terminal domain"/>
    <property type="match status" value="2"/>
</dbReference>
<feature type="domain" description="J" evidence="3">
    <location>
        <begin position="4"/>
        <end position="99"/>
    </location>
</feature>
<evidence type="ECO:0000313" key="5">
    <source>
        <dbReference type="Proteomes" id="UP000092600"/>
    </source>
</evidence>
<dbReference type="STRING" id="4615.A0A199V1E8"/>
<dbReference type="InterPro" id="IPR036869">
    <property type="entry name" value="J_dom_sf"/>
</dbReference>
<evidence type="ECO:0000256" key="1">
    <source>
        <dbReference type="ARBA" id="ARBA00023186"/>
    </source>
</evidence>
<reference evidence="4 5" key="1">
    <citation type="journal article" date="2016" name="DNA Res.">
        <title>The draft genome of MD-2 pineapple using hybrid error correction of long reads.</title>
        <authorList>
            <person name="Redwan R.M."/>
            <person name="Saidin A."/>
            <person name="Kumar S.V."/>
        </authorList>
    </citation>
    <scope>NUCLEOTIDE SEQUENCE [LARGE SCALE GENOMIC DNA]</scope>
    <source>
        <strain evidence="5">cv. MD2</strain>
        <tissue evidence="4">Leaf</tissue>
    </source>
</reference>
<protein>
    <submittedName>
        <fullName evidence="4">DnaJ subfamily B member 4</fullName>
    </submittedName>
</protein>
<dbReference type="PROSITE" id="PS50076">
    <property type="entry name" value="DNAJ_2"/>
    <property type="match status" value="1"/>
</dbReference>
<proteinExistence type="predicted"/>
<sequence>MGVDYYNILKVNRGASDEDLKKSYRRLAMKWHPDKNLGDNKEAEAKFKQISEAYEASPISSFFHLIPFNFWFDLCMDVDLGKVRVLSDPQRRVIYDQYGEEGLKGLPPPGSHNGTSSSNGAGGDFFNPRNAEDVFAEFFSGNKPYGFEAMSRAKSMRFQSEGAGTFGGFGGAENKFKSYKETGGGAGTSQPRKPPPVEAKVPCTLEELYTGTARKMKISRTVWRNGQLVQDKEILTIDVKPGWKKGTKITFPDKGNEQPNQLPADLVFVIDEKPHDVYAREGNDLLVRQKIPLVDALAGTTVSLKTLDGRDLVIKLTDVVSPGFELVIANEGMPIAKEKGKKGNLRVKFDVGFPSKLTPEQRAAVRRALGG</sequence>
<dbReference type="AlphaFoldDB" id="A0A199V1E8"/>
<dbReference type="PANTHER" id="PTHR24078:SF538">
    <property type="entry name" value="DNAJ HEAT SHOCK FAMILY PROTEIN"/>
    <property type="match status" value="1"/>
</dbReference>
<dbReference type="SUPFAM" id="SSF46565">
    <property type="entry name" value="Chaperone J-domain"/>
    <property type="match status" value="1"/>
</dbReference>
<evidence type="ECO:0000259" key="3">
    <source>
        <dbReference type="PROSITE" id="PS50076"/>
    </source>
</evidence>
<dbReference type="Gene3D" id="1.10.287.110">
    <property type="entry name" value="DnaJ domain"/>
    <property type="match status" value="1"/>
</dbReference>
<evidence type="ECO:0000313" key="4">
    <source>
        <dbReference type="EMBL" id="OAY70813.1"/>
    </source>
</evidence>